<comment type="caution">
    <text evidence="1">The sequence shown here is derived from an EMBL/GenBank/DDBJ whole genome shotgun (WGS) entry which is preliminary data.</text>
</comment>
<dbReference type="EMBL" id="WUBI01000002">
    <property type="protein sequence ID" value="MWV44928.1"/>
    <property type="molecule type" value="Genomic_DNA"/>
</dbReference>
<keyword evidence="2" id="KW-1185">Reference proteome</keyword>
<protein>
    <submittedName>
        <fullName evidence="1">Uncharacterized protein</fullName>
    </submittedName>
</protein>
<name>A0A7X3IJ42_9BACL</name>
<sequence>MILFGIHVLESDWIDVTEESTQYNEVKFKFDSLTKYYGTSVEILHDWKMKIWDDQGSIIDEFYLIENDEFREELYTKFPLK</sequence>
<proteinExistence type="predicted"/>
<accession>A0A7X3IJ42</accession>
<evidence type="ECO:0000313" key="2">
    <source>
        <dbReference type="Proteomes" id="UP000460318"/>
    </source>
</evidence>
<evidence type="ECO:0000313" key="1">
    <source>
        <dbReference type="EMBL" id="MWV44928.1"/>
    </source>
</evidence>
<dbReference type="AlphaFoldDB" id="A0A7X3IJ42"/>
<dbReference type="RefSeq" id="WP_160498536.1">
    <property type="nucleotide sequence ID" value="NZ_WUBI01000002.1"/>
</dbReference>
<gene>
    <name evidence="1" type="ORF">GRF59_15000</name>
</gene>
<organism evidence="1 2">
    <name type="scientific">Paenibacillus dendrobii</name>
    <dbReference type="NCBI Taxonomy" id="2691084"/>
    <lineage>
        <taxon>Bacteria</taxon>
        <taxon>Bacillati</taxon>
        <taxon>Bacillota</taxon>
        <taxon>Bacilli</taxon>
        <taxon>Bacillales</taxon>
        <taxon>Paenibacillaceae</taxon>
        <taxon>Paenibacillus</taxon>
    </lineage>
</organism>
<dbReference type="Proteomes" id="UP000460318">
    <property type="component" value="Unassembled WGS sequence"/>
</dbReference>
<reference evidence="1 2" key="1">
    <citation type="submission" date="2019-12" db="EMBL/GenBank/DDBJ databases">
        <title>Paenibacillus sp. nov., an endophytic bacterium isolated from the stem of Dendrobium.</title>
        <authorList>
            <person name="Zhao R."/>
        </authorList>
    </citation>
    <scope>NUCLEOTIDE SEQUENCE [LARGE SCALE GENOMIC DNA]</scope>
    <source>
        <strain evidence="1 2">HJL G12</strain>
    </source>
</reference>